<dbReference type="PANTHER" id="PTHR14564">
    <property type="entry name" value="MICOS COMPLEX SUBUNIT MIC26 / MIC27 FAMILY MEMBER"/>
    <property type="match status" value="1"/>
</dbReference>
<keyword evidence="4" id="KW-1185">Reference proteome</keyword>
<feature type="transmembrane region" description="Helical" evidence="2">
    <location>
        <begin position="110"/>
        <end position="130"/>
    </location>
</feature>
<proteinExistence type="predicted"/>
<feature type="transmembrane region" description="Helical" evidence="2">
    <location>
        <begin position="137"/>
        <end position="155"/>
    </location>
</feature>
<reference evidence="3" key="1">
    <citation type="submission" date="2020-11" db="EMBL/GenBank/DDBJ databases">
        <authorList>
            <person name="Tran Van P."/>
        </authorList>
    </citation>
    <scope>NUCLEOTIDE SEQUENCE</scope>
</reference>
<dbReference type="GO" id="GO:0061617">
    <property type="term" value="C:MICOS complex"/>
    <property type="evidence" value="ECO:0007669"/>
    <property type="project" value="InterPro"/>
</dbReference>
<organism evidence="3">
    <name type="scientific">Notodromas monacha</name>
    <dbReference type="NCBI Taxonomy" id="399045"/>
    <lineage>
        <taxon>Eukaryota</taxon>
        <taxon>Metazoa</taxon>
        <taxon>Ecdysozoa</taxon>
        <taxon>Arthropoda</taxon>
        <taxon>Crustacea</taxon>
        <taxon>Oligostraca</taxon>
        <taxon>Ostracoda</taxon>
        <taxon>Podocopa</taxon>
        <taxon>Podocopida</taxon>
        <taxon>Cypridocopina</taxon>
        <taxon>Cypridoidea</taxon>
        <taxon>Cyprididae</taxon>
        <taxon>Notodromas</taxon>
    </lineage>
</organism>
<dbReference type="InterPro" id="IPR033182">
    <property type="entry name" value="MIC26/MIC27_animal"/>
</dbReference>
<name>A0A7R9GKY6_9CRUS</name>
<keyword evidence="2" id="KW-1133">Transmembrane helix</keyword>
<dbReference type="AlphaFoldDB" id="A0A7R9GKY6"/>
<evidence type="ECO:0000256" key="1">
    <source>
        <dbReference type="SAM" id="MobiDB-lite"/>
    </source>
</evidence>
<sequence>MTSLLHLFRQSPVITTSLAGCFVPIFGTVLADGFADSAAVQATTVAESGGQKILKIMTGRQLPFYGDPETLHDPLFRNEIPLREPPKRGIERATSSISGAVSNIQEPNNAALKIGMISLGGIAGFFLSMSKSLPSKVALPLVGAFGMAAFCYPYSLPNIKKNLSEECKRSGEMTFWFLRSLYCDAMETVSSNRANLLDASLPFEEASALEITTMQQMDAGREAPMSSLVTMLPPPPSITSTGGWHNIKE</sequence>
<dbReference type="EMBL" id="OA892867">
    <property type="protein sequence ID" value="CAD7284985.1"/>
    <property type="molecule type" value="Genomic_DNA"/>
</dbReference>
<evidence type="ECO:0000256" key="2">
    <source>
        <dbReference type="SAM" id="Phobius"/>
    </source>
</evidence>
<feature type="transmembrane region" description="Helical" evidence="2">
    <location>
        <begin position="12"/>
        <end position="31"/>
    </location>
</feature>
<evidence type="ECO:0000313" key="4">
    <source>
        <dbReference type="Proteomes" id="UP000678499"/>
    </source>
</evidence>
<dbReference type="GO" id="GO:0042407">
    <property type="term" value="P:cristae formation"/>
    <property type="evidence" value="ECO:0007669"/>
    <property type="project" value="InterPro"/>
</dbReference>
<gene>
    <name evidence="3" type="ORF">NMOB1V02_LOCUS12588</name>
</gene>
<evidence type="ECO:0008006" key="5">
    <source>
        <dbReference type="Google" id="ProtNLM"/>
    </source>
</evidence>
<dbReference type="EMBL" id="CAJPEX010010830">
    <property type="protein sequence ID" value="CAG0925137.1"/>
    <property type="molecule type" value="Genomic_DNA"/>
</dbReference>
<evidence type="ECO:0000313" key="3">
    <source>
        <dbReference type="EMBL" id="CAD7284985.1"/>
    </source>
</evidence>
<dbReference type="Proteomes" id="UP000678499">
    <property type="component" value="Unassembled WGS sequence"/>
</dbReference>
<feature type="region of interest" description="Disordered" evidence="1">
    <location>
        <begin position="230"/>
        <end position="249"/>
    </location>
</feature>
<keyword evidence="2" id="KW-0812">Transmembrane</keyword>
<protein>
    <recommendedName>
        <fullName evidence="5">MICOS complex subunit</fullName>
    </recommendedName>
</protein>
<keyword evidence="2" id="KW-0472">Membrane</keyword>
<dbReference type="OrthoDB" id="5973346at2759"/>
<accession>A0A7R9GKY6</accession>